<keyword evidence="2" id="KW-1003">Cell membrane</keyword>
<evidence type="ECO:0000256" key="2">
    <source>
        <dbReference type="ARBA" id="ARBA00022475"/>
    </source>
</evidence>
<keyword evidence="5 6" id="KW-0472">Membrane</keyword>
<dbReference type="EMBL" id="CP036433">
    <property type="protein sequence ID" value="QDU97350.1"/>
    <property type="molecule type" value="Genomic_DNA"/>
</dbReference>
<dbReference type="InterPro" id="IPR004869">
    <property type="entry name" value="MMPL_dom"/>
</dbReference>
<organism evidence="8 9">
    <name type="scientific">Lignipirellula cremea</name>
    <dbReference type="NCBI Taxonomy" id="2528010"/>
    <lineage>
        <taxon>Bacteria</taxon>
        <taxon>Pseudomonadati</taxon>
        <taxon>Planctomycetota</taxon>
        <taxon>Planctomycetia</taxon>
        <taxon>Pirellulales</taxon>
        <taxon>Pirellulaceae</taxon>
        <taxon>Lignipirellula</taxon>
    </lineage>
</organism>
<feature type="transmembrane region" description="Helical" evidence="6">
    <location>
        <begin position="721"/>
        <end position="742"/>
    </location>
</feature>
<dbReference type="KEGG" id="lcre:Pla8534_51960"/>
<evidence type="ECO:0000256" key="3">
    <source>
        <dbReference type="ARBA" id="ARBA00022692"/>
    </source>
</evidence>
<dbReference type="GO" id="GO:0005886">
    <property type="term" value="C:plasma membrane"/>
    <property type="evidence" value="ECO:0007669"/>
    <property type="project" value="UniProtKB-SubCell"/>
</dbReference>
<evidence type="ECO:0000256" key="1">
    <source>
        <dbReference type="ARBA" id="ARBA00004651"/>
    </source>
</evidence>
<reference evidence="8 9" key="1">
    <citation type="submission" date="2019-02" db="EMBL/GenBank/DDBJ databases">
        <title>Deep-cultivation of Planctomycetes and their phenomic and genomic characterization uncovers novel biology.</title>
        <authorList>
            <person name="Wiegand S."/>
            <person name="Jogler M."/>
            <person name="Boedeker C."/>
            <person name="Pinto D."/>
            <person name="Vollmers J."/>
            <person name="Rivas-Marin E."/>
            <person name="Kohn T."/>
            <person name="Peeters S.H."/>
            <person name="Heuer A."/>
            <person name="Rast P."/>
            <person name="Oberbeckmann S."/>
            <person name="Bunk B."/>
            <person name="Jeske O."/>
            <person name="Meyerdierks A."/>
            <person name="Storesund J.E."/>
            <person name="Kallscheuer N."/>
            <person name="Luecker S."/>
            <person name="Lage O.M."/>
            <person name="Pohl T."/>
            <person name="Merkel B.J."/>
            <person name="Hornburger P."/>
            <person name="Mueller R.-W."/>
            <person name="Bruemmer F."/>
            <person name="Labrenz M."/>
            <person name="Spormann A.M."/>
            <person name="Op den Camp H."/>
            <person name="Overmann J."/>
            <person name="Amann R."/>
            <person name="Jetten M.S.M."/>
            <person name="Mascher T."/>
            <person name="Medema M.H."/>
            <person name="Devos D.P."/>
            <person name="Kaster A.-K."/>
            <person name="Ovreas L."/>
            <person name="Rohde M."/>
            <person name="Galperin M.Y."/>
            <person name="Jogler C."/>
        </authorList>
    </citation>
    <scope>NUCLEOTIDE SEQUENCE [LARGE SCALE GENOMIC DNA]</scope>
    <source>
        <strain evidence="8 9">Pla85_3_4</strain>
    </source>
</reference>
<gene>
    <name evidence="8" type="ORF">Pla8534_51960</name>
</gene>
<feature type="transmembrane region" description="Helical" evidence="6">
    <location>
        <begin position="355"/>
        <end position="379"/>
    </location>
</feature>
<feature type="transmembrane region" description="Helical" evidence="6">
    <location>
        <begin position="650"/>
        <end position="668"/>
    </location>
</feature>
<dbReference type="Pfam" id="PF03176">
    <property type="entry name" value="MMPL"/>
    <property type="match status" value="2"/>
</dbReference>
<dbReference type="AlphaFoldDB" id="A0A518DZT3"/>
<dbReference type="Gene3D" id="1.20.1640.10">
    <property type="entry name" value="Multidrug efflux transporter AcrB transmembrane domain"/>
    <property type="match status" value="2"/>
</dbReference>
<evidence type="ECO:0000313" key="8">
    <source>
        <dbReference type="EMBL" id="QDU97350.1"/>
    </source>
</evidence>
<comment type="subcellular location">
    <subcellularLocation>
        <location evidence="1">Cell membrane</location>
        <topology evidence="1">Multi-pass membrane protein</topology>
    </subcellularLocation>
</comment>
<feature type="transmembrane region" description="Helical" evidence="6">
    <location>
        <begin position="227"/>
        <end position="245"/>
    </location>
</feature>
<sequence>MFERMAPLLLRYRWPILCAVTVLALLAAAGIPRLRFDFSPQSLFQGNDPEAEFAKAFNAQFEQEDAAFLIVMEALGPTDVLDRRLLTWQLQLASELNAMPELGRIDAISLIAAPRYGMSALFTGRTVEPAPVLREFPVTAVDEARMREFLALTPLAHAALVSDDLTAAQLTAFLLPEAGDFDTMAEMTARLEKLLAENPPPDGYRVSLSGLPAVRVDIVRNLKRDQALLTPLVAVVFTLLLFAIFRRVAFAVLPMAAVGVGLAWTMGLYGYTGQSFNIISNVLPVLLLVIGVSNCVHIVSRYGMEAVLAHGDREQAAEQTIRHTAAACLLAAGTTAIGFLSLVGGASAVLSAFGVQAAIGLLLLYLSAMLVLAPALAWVRPPGERQAERQAKRGQTDSLGDAAIEAIGYAASRHPYVALLLCGLLVAGSCWSARNLQVDTFVVETYDEDQPTLKLMRLVEEKLVGLSPMQISLTTDDPEAFFRNDTWRRLLQFEDRARAMPGVTLVRSYVDLGEAVYAGSRSEGPFPPATAAGEEALTKRIAWSRSLLPDLAETLHLSAFLTADQRSARVLLRLRDIGAQQTLLLAEKLQADLQKTFPPDGPIRYRITGEAYVKSLLLYRLIRNLLASLAAASVIIFFVIGLLFRSARVGLIAVLPNLTPLVATLGYMGLRDYPLNVSNVIVFSISLGIAVDDTIHFLARFREEIQAGHSRSEAIRLALHGSGRAIVLTSILIIAGISVLLLSEFLPTRRFAELVSITMLAALFGDLLLLPACLSLFWKDPPTDPAADNAPTDEHAKSPDQTD</sequence>
<accession>A0A518DZT3</accession>
<dbReference type="PANTHER" id="PTHR33406">
    <property type="entry name" value="MEMBRANE PROTEIN MJ1562-RELATED"/>
    <property type="match status" value="1"/>
</dbReference>
<feature type="transmembrane region" description="Helical" evidence="6">
    <location>
        <begin position="754"/>
        <end position="778"/>
    </location>
</feature>
<evidence type="ECO:0000256" key="5">
    <source>
        <dbReference type="ARBA" id="ARBA00023136"/>
    </source>
</evidence>
<dbReference type="OrthoDB" id="9794724at2"/>
<dbReference type="InterPro" id="IPR050545">
    <property type="entry name" value="Mycobact_MmpL"/>
</dbReference>
<feature type="transmembrane region" description="Helical" evidence="6">
    <location>
        <begin position="278"/>
        <end position="299"/>
    </location>
</feature>
<feature type="domain" description="SSD" evidence="7">
    <location>
        <begin position="247"/>
        <end position="378"/>
    </location>
</feature>
<name>A0A518DZT3_9BACT</name>
<feature type="transmembrane region" description="Helical" evidence="6">
    <location>
        <begin position="320"/>
        <end position="343"/>
    </location>
</feature>
<dbReference type="PROSITE" id="PS50156">
    <property type="entry name" value="SSD"/>
    <property type="match status" value="2"/>
</dbReference>
<feature type="transmembrane region" description="Helical" evidence="6">
    <location>
        <begin position="252"/>
        <end position="272"/>
    </location>
</feature>
<evidence type="ECO:0000259" key="7">
    <source>
        <dbReference type="PROSITE" id="PS50156"/>
    </source>
</evidence>
<dbReference type="Proteomes" id="UP000317648">
    <property type="component" value="Chromosome"/>
</dbReference>
<feature type="domain" description="SSD" evidence="7">
    <location>
        <begin position="649"/>
        <end position="776"/>
    </location>
</feature>
<keyword evidence="3 6" id="KW-0812">Transmembrane</keyword>
<evidence type="ECO:0000256" key="6">
    <source>
        <dbReference type="SAM" id="Phobius"/>
    </source>
</evidence>
<proteinExistence type="predicted"/>
<protein>
    <submittedName>
        <fullName evidence="8">Bifunctional preprotein translocase subunit SecD/SecF</fullName>
    </submittedName>
</protein>
<feature type="transmembrane region" description="Helical" evidence="6">
    <location>
        <begin position="680"/>
        <end position="701"/>
    </location>
</feature>
<keyword evidence="4 6" id="KW-1133">Transmembrane helix</keyword>
<evidence type="ECO:0000313" key="9">
    <source>
        <dbReference type="Proteomes" id="UP000317648"/>
    </source>
</evidence>
<keyword evidence="9" id="KW-1185">Reference proteome</keyword>
<dbReference type="SUPFAM" id="SSF82866">
    <property type="entry name" value="Multidrug efflux transporter AcrB transmembrane domain"/>
    <property type="match status" value="2"/>
</dbReference>
<dbReference type="InterPro" id="IPR000731">
    <property type="entry name" value="SSD"/>
</dbReference>
<feature type="transmembrane region" description="Helical" evidence="6">
    <location>
        <begin position="624"/>
        <end position="644"/>
    </location>
</feature>
<dbReference type="PANTHER" id="PTHR33406:SF12">
    <property type="entry name" value="BLR2997 PROTEIN"/>
    <property type="match status" value="1"/>
</dbReference>
<evidence type="ECO:0000256" key="4">
    <source>
        <dbReference type="ARBA" id="ARBA00022989"/>
    </source>
</evidence>